<dbReference type="InterPro" id="IPR036318">
    <property type="entry name" value="FAD-bd_PCMH-like_sf"/>
</dbReference>
<evidence type="ECO:0000259" key="6">
    <source>
        <dbReference type="PROSITE" id="PS51387"/>
    </source>
</evidence>
<dbReference type="PANTHER" id="PTHR42973:SF39">
    <property type="entry name" value="FAD-BINDING PCMH-TYPE DOMAIN-CONTAINING PROTEIN"/>
    <property type="match status" value="1"/>
</dbReference>
<evidence type="ECO:0000313" key="7">
    <source>
        <dbReference type="EMBL" id="KAK3941463.1"/>
    </source>
</evidence>
<organism evidence="7 8">
    <name type="scientific">Diplogelasinospora grovesii</name>
    <dbReference type="NCBI Taxonomy" id="303347"/>
    <lineage>
        <taxon>Eukaryota</taxon>
        <taxon>Fungi</taxon>
        <taxon>Dikarya</taxon>
        <taxon>Ascomycota</taxon>
        <taxon>Pezizomycotina</taxon>
        <taxon>Sordariomycetes</taxon>
        <taxon>Sordariomycetidae</taxon>
        <taxon>Sordariales</taxon>
        <taxon>Diplogelasinosporaceae</taxon>
        <taxon>Diplogelasinospora</taxon>
    </lineage>
</organism>
<keyword evidence="4" id="KW-0274">FAD</keyword>
<comment type="caution">
    <text evidence="7">The sequence shown here is derived from an EMBL/GenBank/DDBJ whole genome shotgun (WGS) entry which is preliminary data.</text>
</comment>
<dbReference type="GO" id="GO:0016491">
    <property type="term" value="F:oxidoreductase activity"/>
    <property type="evidence" value="ECO:0007669"/>
    <property type="project" value="UniProtKB-KW"/>
</dbReference>
<dbReference type="InterPro" id="IPR016167">
    <property type="entry name" value="FAD-bd_PCMH_sub1"/>
</dbReference>
<evidence type="ECO:0000313" key="8">
    <source>
        <dbReference type="Proteomes" id="UP001303473"/>
    </source>
</evidence>
<dbReference type="Proteomes" id="UP001303473">
    <property type="component" value="Unassembled WGS sequence"/>
</dbReference>
<dbReference type="InterPro" id="IPR016166">
    <property type="entry name" value="FAD-bd_PCMH"/>
</dbReference>
<reference evidence="8" key="1">
    <citation type="journal article" date="2023" name="Mol. Phylogenet. Evol.">
        <title>Genome-scale phylogeny and comparative genomics of the fungal order Sordariales.</title>
        <authorList>
            <person name="Hensen N."/>
            <person name="Bonometti L."/>
            <person name="Westerberg I."/>
            <person name="Brannstrom I.O."/>
            <person name="Guillou S."/>
            <person name="Cros-Aarteil S."/>
            <person name="Calhoun S."/>
            <person name="Haridas S."/>
            <person name="Kuo A."/>
            <person name="Mondo S."/>
            <person name="Pangilinan J."/>
            <person name="Riley R."/>
            <person name="LaButti K."/>
            <person name="Andreopoulos B."/>
            <person name="Lipzen A."/>
            <person name="Chen C."/>
            <person name="Yan M."/>
            <person name="Daum C."/>
            <person name="Ng V."/>
            <person name="Clum A."/>
            <person name="Steindorff A."/>
            <person name="Ohm R.A."/>
            <person name="Martin F."/>
            <person name="Silar P."/>
            <person name="Natvig D.O."/>
            <person name="Lalanne C."/>
            <person name="Gautier V."/>
            <person name="Ament-Velasquez S.L."/>
            <person name="Kruys A."/>
            <person name="Hutchinson M.I."/>
            <person name="Powell A.J."/>
            <person name="Barry K."/>
            <person name="Miller A.N."/>
            <person name="Grigoriev I.V."/>
            <person name="Debuchy R."/>
            <person name="Gladieux P."/>
            <person name="Hiltunen Thoren M."/>
            <person name="Johannesson H."/>
        </authorList>
    </citation>
    <scope>NUCLEOTIDE SEQUENCE [LARGE SCALE GENOMIC DNA]</scope>
    <source>
        <strain evidence="8">CBS 340.73</strain>
    </source>
</reference>
<dbReference type="EMBL" id="MU853783">
    <property type="protein sequence ID" value="KAK3941463.1"/>
    <property type="molecule type" value="Genomic_DNA"/>
</dbReference>
<evidence type="ECO:0000256" key="1">
    <source>
        <dbReference type="ARBA" id="ARBA00001974"/>
    </source>
</evidence>
<dbReference type="InterPro" id="IPR006094">
    <property type="entry name" value="Oxid_FAD_bind_N"/>
</dbReference>
<name>A0AAN6S655_9PEZI</name>
<dbReference type="InterPro" id="IPR006093">
    <property type="entry name" value="Oxy_OxRdtase_FAD_BS"/>
</dbReference>
<comment type="cofactor">
    <cofactor evidence="1">
        <name>FAD</name>
        <dbReference type="ChEBI" id="CHEBI:57692"/>
    </cofactor>
</comment>
<keyword evidence="3" id="KW-0285">Flavoprotein</keyword>
<dbReference type="InterPro" id="IPR050416">
    <property type="entry name" value="FAD-linked_Oxidoreductase"/>
</dbReference>
<sequence>MAVILLRDSADPSTFQEAVWGRVFNHRRDVSRVPFAFCAARSVSDVVAAVSLAKSRGCRVSVRSGGHSWAGWSVRSDAVLIDLGDLDLTSEIIPVPETKDGGRGGGRGRTVYDEATKIVSCPPSCTGRILNAYLKERGRMFAGGHCPDVGLGGFLLQGGMGWNCKNWGWACESVSSVDVVTADAKVVHCSAVENADLFWAARGSGPGFPGVVVRFHLMTRPLLQMYQSLYFYPITEFKKVLAWEISVAPTADKDTEIVGVSAYTPVPGKDEKELTIMASFLTFKSTREEAELPLKGIHDDPQRPKGAVLEIFAQETSLDNEYYLQASSNPEQHRYCAENAYIVDDGSVDVPAVLEESFSTLPTKKSFALWFSMSPTSKRPIPSPGPTGHYGGGSMALSMQSDHYFALYTVWDKPEDDKRCMSWTHERMKTVERHAVGSYLGDADFQYRRTRFWSTEAGEELMKIRRKWDPEGRICGYLDDGDKSGVDGLANKFEWLALDNK</sequence>
<accession>A0AAN6S655</accession>
<evidence type="ECO:0000256" key="5">
    <source>
        <dbReference type="ARBA" id="ARBA00023002"/>
    </source>
</evidence>
<comment type="similarity">
    <text evidence="2">Belongs to the oxygen-dependent FAD-linked oxidoreductase family.</text>
</comment>
<dbReference type="GO" id="GO:0071949">
    <property type="term" value="F:FAD binding"/>
    <property type="evidence" value="ECO:0007669"/>
    <property type="project" value="InterPro"/>
</dbReference>
<dbReference type="SUPFAM" id="SSF56176">
    <property type="entry name" value="FAD-binding/transporter-associated domain-like"/>
    <property type="match status" value="1"/>
</dbReference>
<dbReference type="Gene3D" id="3.30.43.10">
    <property type="entry name" value="Uridine Diphospho-n-acetylenolpyruvylglucosamine Reductase, domain 2"/>
    <property type="match status" value="1"/>
</dbReference>
<protein>
    <submittedName>
        <fullName evidence="7">FAD binding domain protein</fullName>
    </submittedName>
</protein>
<keyword evidence="8" id="KW-1185">Reference proteome</keyword>
<evidence type="ECO:0000256" key="2">
    <source>
        <dbReference type="ARBA" id="ARBA00005466"/>
    </source>
</evidence>
<dbReference type="Pfam" id="PF01565">
    <property type="entry name" value="FAD_binding_4"/>
    <property type="match status" value="1"/>
</dbReference>
<feature type="domain" description="FAD-binding PCMH-type" evidence="6">
    <location>
        <begin position="30"/>
        <end position="222"/>
    </location>
</feature>
<dbReference type="Gene3D" id="3.30.465.10">
    <property type="match status" value="1"/>
</dbReference>
<evidence type="ECO:0000256" key="4">
    <source>
        <dbReference type="ARBA" id="ARBA00022827"/>
    </source>
</evidence>
<keyword evidence="5" id="KW-0560">Oxidoreductase</keyword>
<dbReference type="PROSITE" id="PS51387">
    <property type="entry name" value="FAD_PCMH"/>
    <property type="match status" value="1"/>
</dbReference>
<dbReference type="InterPro" id="IPR016169">
    <property type="entry name" value="FAD-bd_PCMH_sub2"/>
</dbReference>
<gene>
    <name evidence="7" type="ORF">QBC46DRAFT_448715</name>
</gene>
<dbReference type="Gene3D" id="3.40.462.20">
    <property type="match status" value="1"/>
</dbReference>
<evidence type="ECO:0000256" key="3">
    <source>
        <dbReference type="ARBA" id="ARBA00022630"/>
    </source>
</evidence>
<dbReference type="AlphaFoldDB" id="A0AAN6S655"/>
<proteinExistence type="inferred from homology"/>
<dbReference type="PANTHER" id="PTHR42973">
    <property type="entry name" value="BINDING OXIDOREDUCTASE, PUTATIVE (AFU_ORTHOLOGUE AFUA_1G17690)-RELATED"/>
    <property type="match status" value="1"/>
</dbReference>
<dbReference type="PROSITE" id="PS00862">
    <property type="entry name" value="OX2_COVAL_FAD"/>
    <property type="match status" value="1"/>
</dbReference>